<dbReference type="STRING" id="1385520.N802_10210"/>
<evidence type="ECO:0000313" key="2">
    <source>
        <dbReference type="EMBL" id="KGN29913.1"/>
    </source>
</evidence>
<dbReference type="OrthoDB" id="5244605at2"/>
<gene>
    <name evidence="2" type="ORF">N802_10210</name>
</gene>
<protein>
    <submittedName>
        <fullName evidence="2">Uncharacterized protein</fullName>
    </submittedName>
</protein>
<accession>A0A0A0IYN5</accession>
<proteinExistence type="predicted"/>
<name>A0A0A0IYN5_9MICO</name>
<dbReference type="EMBL" id="AVPJ01000025">
    <property type="protein sequence ID" value="KGN29913.1"/>
    <property type="molecule type" value="Genomic_DNA"/>
</dbReference>
<dbReference type="AlphaFoldDB" id="A0A0A0IYN5"/>
<evidence type="ECO:0000256" key="1">
    <source>
        <dbReference type="SAM" id="MobiDB-lite"/>
    </source>
</evidence>
<dbReference type="Proteomes" id="UP000030002">
    <property type="component" value="Unassembled WGS sequence"/>
</dbReference>
<dbReference type="eggNOG" id="COG1540">
    <property type="taxonomic scope" value="Bacteria"/>
</dbReference>
<sequence>MSTTGGAAGAASFVPGAGIPAALLDLAAFTEASALYALALAEVHGVPVHDLERRRTLVMGVLLGNSGSKLMEKAAGRTGAHWGKLLTNSIPNSSIQQVNKVLGRNFVTKYGTKQGVFVIGKQAPVGIGAAIGAGGNAFFGYGVVKSAKRAFGPPPPVWSEKAPPVEEPDPTAPTAPDAYVDGTPASGDHP</sequence>
<evidence type="ECO:0000313" key="3">
    <source>
        <dbReference type="Proteomes" id="UP000030002"/>
    </source>
</evidence>
<organism evidence="2 3">
    <name type="scientific">Knoellia sinensis KCTC 19936</name>
    <dbReference type="NCBI Taxonomy" id="1385520"/>
    <lineage>
        <taxon>Bacteria</taxon>
        <taxon>Bacillati</taxon>
        <taxon>Actinomycetota</taxon>
        <taxon>Actinomycetes</taxon>
        <taxon>Micrococcales</taxon>
        <taxon>Intrasporangiaceae</taxon>
        <taxon>Knoellia</taxon>
    </lineage>
</organism>
<keyword evidence="3" id="KW-1185">Reference proteome</keyword>
<reference evidence="2 3" key="1">
    <citation type="submission" date="2013-08" db="EMBL/GenBank/DDBJ databases">
        <title>The genome sequence of Knoellia sinensis.</title>
        <authorList>
            <person name="Zhu W."/>
            <person name="Wang G."/>
        </authorList>
    </citation>
    <scope>NUCLEOTIDE SEQUENCE [LARGE SCALE GENOMIC DNA]</scope>
    <source>
        <strain evidence="2 3">KCTC 19936</strain>
    </source>
</reference>
<comment type="caution">
    <text evidence="2">The sequence shown here is derived from an EMBL/GenBank/DDBJ whole genome shotgun (WGS) entry which is preliminary data.</text>
</comment>
<feature type="region of interest" description="Disordered" evidence="1">
    <location>
        <begin position="152"/>
        <end position="190"/>
    </location>
</feature>
<dbReference type="RefSeq" id="WP_156971505.1">
    <property type="nucleotide sequence ID" value="NZ_AVPJ01000025.1"/>
</dbReference>